<evidence type="ECO:0000259" key="4">
    <source>
        <dbReference type="PROSITE" id="PS50853"/>
    </source>
</evidence>
<proteinExistence type="inferred from homology"/>
<feature type="coiled-coil region" evidence="3">
    <location>
        <begin position="1031"/>
        <end position="1058"/>
    </location>
</feature>
<reference evidence="5" key="3">
    <citation type="submission" date="2025-09" db="UniProtKB">
        <authorList>
            <consortium name="Ensembl"/>
        </authorList>
    </citation>
    <scope>IDENTIFICATION</scope>
</reference>
<dbReference type="AlphaFoldDB" id="A0AAY5EF39"/>
<feature type="domain" description="Fibronectin type-III" evidence="4">
    <location>
        <begin position="514"/>
        <end position="607"/>
    </location>
</feature>
<dbReference type="InterPro" id="IPR036116">
    <property type="entry name" value="FN3_sf"/>
</dbReference>
<dbReference type="SUPFAM" id="SSF52540">
    <property type="entry name" value="P-loop containing nucleoside triphosphate hydrolases"/>
    <property type="match status" value="1"/>
</dbReference>
<keyword evidence="6" id="KW-1185">Reference proteome</keyword>
<dbReference type="Proteomes" id="UP000314983">
    <property type="component" value="Chromosome 4"/>
</dbReference>
<dbReference type="FunFam" id="3.40.50.300:FF:002049">
    <property type="entry name" value="Si:ch73-170d6.2"/>
    <property type="match status" value="1"/>
</dbReference>
<dbReference type="PANTHER" id="PTHR31594">
    <property type="entry name" value="AIG1-TYPE G DOMAIN-CONTAINING PROTEIN"/>
    <property type="match status" value="1"/>
</dbReference>
<dbReference type="InterPro" id="IPR048997">
    <property type="entry name" value="Stonustoxin-like_helical"/>
</dbReference>
<gene>
    <name evidence="5" type="primary">LOC113568498</name>
</gene>
<evidence type="ECO:0000313" key="5">
    <source>
        <dbReference type="Ensembl" id="ENSEEEP00000055418.1"/>
    </source>
</evidence>
<dbReference type="CDD" id="cd00882">
    <property type="entry name" value="Ras_like_GTPase"/>
    <property type="match status" value="1"/>
</dbReference>
<dbReference type="PROSITE" id="PS50853">
    <property type="entry name" value="FN3"/>
    <property type="match status" value="2"/>
</dbReference>
<evidence type="ECO:0000313" key="6">
    <source>
        <dbReference type="Proteomes" id="UP000314983"/>
    </source>
</evidence>
<dbReference type="PANTHER" id="PTHR31594:SF16">
    <property type="entry name" value="SI:CH211-281L24.3"/>
    <property type="match status" value="1"/>
</dbReference>
<reference evidence="5 6" key="1">
    <citation type="submission" date="2020-05" db="EMBL/GenBank/DDBJ databases">
        <title>Electrophorus electricus (electric eel) genome, fEleEle1, primary haplotype.</title>
        <authorList>
            <person name="Myers G."/>
            <person name="Meyer A."/>
            <person name="Fedrigo O."/>
            <person name="Formenti G."/>
            <person name="Rhie A."/>
            <person name="Tracey A."/>
            <person name="Sims Y."/>
            <person name="Jarvis E.D."/>
        </authorList>
    </citation>
    <scope>NUCLEOTIDE SEQUENCE [LARGE SCALE GENOMIC DNA]</scope>
</reference>
<name>A0AAY5EF39_ELEEL</name>
<dbReference type="InterPro" id="IPR040581">
    <property type="entry name" value="Thioredoxin_11"/>
</dbReference>
<dbReference type="InterPro" id="IPR013783">
    <property type="entry name" value="Ig-like_fold"/>
</dbReference>
<feature type="domain" description="Fibronectin type-III" evidence="4">
    <location>
        <begin position="609"/>
        <end position="704"/>
    </location>
</feature>
<dbReference type="Pfam" id="PF18078">
    <property type="entry name" value="Thioredoxin_11"/>
    <property type="match status" value="1"/>
</dbReference>
<dbReference type="Pfam" id="PF04548">
    <property type="entry name" value="AIG1"/>
    <property type="match status" value="1"/>
</dbReference>
<dbReference type="Pfam" id="PF00041">
    <property type="entry name" value="fn3"/>
    <property type="match status" value="1"/>
</dbReference>
<dbReference type="InterPro" id="IPR006703">
    <property type="entry name" value="G_AIG1"/>
</dbReference>
<keyword evidence="2" id="KW-0547">Nucleotide-binding</keyword>
<dbReference type="RefSeq" id="XP_035381175.1">
    <property type="nucleotide sequence ID" value="XM_035525282.1"/>
</dbReference>
<dbReference type="GeneTree" id="ENSGT00390000014380"/>
<evidence type="ECO:0000256" key="1">
    <source>
        <dbReference type="ARBA" id="ARBA00008535"/>
    </source>
</evidence>
<dbReference type="InterPro" id="IPR003961">
    <property type="entry name" value="FN3_dom"/>
</dbReference>
<dbReference type="InterPro" id="IPR052090">
    <property type="entry name" value="Cytolytic_pore-forming_toxin"/>
</dbReference>
<reference evidence="5" key="2">
    <citation type="submission" date="2025-08" db="UniProtKB">
        <authorList>
            <consortium name="Ensembl"/>
        </authorList>
    </citation>
    <scope>IDENTIFICATION</scope>
</reference>
<dbReference type="RefSeq" id="XP_035381176.1">
    <property type="nucleotide sequence ID" value="XM_035525283.1"/>
</dbReference>
<sequence length="1244" mass="140079">MSDSEIIELAGLGRPFQLGMLYDCRRDALIPGITLWDSETLKKNINVKPQPNTDFKIITSDSSKDKSSALNVAASLEASFLSGLVSVKGSAEFLSNRKKSKHHSRVTLQYKTITRFEQLTMEHLGVGNIKHCNMFEEGSATHVVTGILYGAQAFFVFDKEISSNENHQEIQGNLHACIKKIPLISIEGEASLKMTEAEQQESTTFNCTFHGDFALSNNPVSFLDAIKVYSELPKLLGENGECAVPMTVWLYPLKKLDSAAATLVREISVSLVRRAHHIIDALDDADLQCQDLMNDDMANLFTEIKAKLRKFKDMCMEYKMVFQKQLCKLLPSIRGGGTEEQELVTLLTSVERSPFQGALISAYMNDKEKEMNVLRSYLDIMKEVPVFSSSNDLIKEVLKSVNDYVVVFAFTSLEEQESHLFDMEKYLKETSENSDRIISYEPSSTKAKQWFCGNVATLTLQSVRLFVEFKEANCGRENVAFCIASIPSKVSVASSIQVYEKGSLLSSQYELPSKPPAPTILNAEHDCIKMEINKPAHGVNSVGSYIILYQPVQSSEWIKLNTESNSPLVTVKDLEPNKEYRFSCQAVCCPGVSLTSDATQLFKTRPCSPPGPPKMKFTESGAVTITWDIPTSIGEQAEVTEYVIEYTQDKKGKPWISTTSTTRECTLKTLTNDISYTIRVSANCGIAGMSLPSVETTIQPSDKPRKTSHESRSQLFLEQSSVIEKGNPTVRVLHLQSRYSKNEGVKHSVFGQKVEAAKNKVILLLGATGSGKTTLINAMINYILGVKWGENYRFKLINEVTNRSQAESQTTEVTSYELYNQPGFQVPYSLTIVDTPGFGDTRGIEHDKQITEQIKNFLCNPLGIQHIDAVCFVIQASLARLSPTQKYIFDSVLSIFGKDIAENIMIMVTFAHGTDIPALEAISAAEVPCQKNKKGLPTHFSFNNSSLYAQNVTIDDSDNESDDEDNYSDTTKQNEMTWASNFKKMKAFFRALKDSESRDLKMTIQVLEERERLARAMEALAPQIKAGLSKCAEIESKKQMLKNENEKMKENENFEQEVEEVKPIRTAVNCFTMNCNRCFFTCHSSCFLPEEDSISTCAVFDKQLKCVVCPGNCHYSNHVKENVMWTYETIKKTQTIKELRDNFNKAKTAFMSTHDMLEKLDKEYKHIYSKLKDLVKLSFSCLRRLDEIALKPRSLSAKEYFELLIKTEEDEKKPGFEERIVKLQKMKEEFENLEKIAEGGHDLH</sequence>
<organism evidence="5 6">
    <name type="scientific">Electrophorus electricus</name>
    <name type="common">Electric eel</name>
    <name type="synonym">Gymnotus electricus</name>
    <dbReference type="NCBI Taxonomy" id="8005"/>
    <lineage>
        <taxon>Eukaryota</taxon>
        <taxon>Metazoa</taxon>
        <taxon>Chordata</taxon>
        <taxon>Craniata</taxon>
        <taxon>Vertebrata</taxon>
        <taxon>Euteleostomi</taxon>
        <taxon>Actinopterygii</taxon>
        <taxon>Neopterygii</taxon>
        <taxon>Teleostei</taxon>
        <taxon>Ostariophysi</taxon>
        <taxon>Gymnotiformes</taxon>
        <taxon>Gymnotoidei</taxon>
        <taxon>Gymnotidae</taxon>
        <taxon>Electrophorus</taxon>
    </lineage>
</organism>
<dbReference type="GO" id="GO:0005525">
    <property type="term" value="F:GTP binding"/>
    <property type="evidence" value="ECO:0007669"/>
    <property type="project" value="InterPro"/>
</dbReference>
<evidence type="ECO:0000256" key="2">
    <source>
        <dbReference type="ARBA" id="ARBA00022741"/>
    </source>
</evidence>
<evidence type="ECO:0000256" key="3">
    <source>
        <dbReference type="SAM" id="Coils"/>
    </source>
</evidence>
<dbReference type="CDD" id="cd00063">
    <property type="entry name" value="FN3"/>
    <property type="match status" value="2"/>
</dbReference>
<dbReference type="Gene3D" id="2.60.40.10">
    <property type="entry name" value="Immunoglobulins"/>
    <property type="match status" value="2"/>
</dbReference>
<dbReference type="SUPFAM" id="SSF49265">
    <property type="entry name" value="Fibronectin type III"/>
    <property type="match status" value="1"/>
</dbReference>
<comment type="similarity">
    <text evidence="1">Belongs to the TRAFAC class TrmE-Era-EngA-EngB-Septin-like GTPase superfamily. AIG1/Toc34/Toc159-like paraseptin GTPase family. IAN subfamily.</text>
</comment>
<protein>
    <recommendedName>
        <fullName evidence="4">Fibronectin type-III domain-containing protein</fullName>
    </recommendedName>
</protein>
<dbReference type="Gene3D" id="3.40.50.300">
    <property type="entry name" value="P-loop containing nucleotide triphosphate hydrolases"/>
    <property type="match status" value="1"/>
</dbReference>
<dbReference type="Pfam" id="PF21109">
    <property type="entry name" value="Stonustoxin_helical"/>
    <property type="match status" value="1"/>
</dbReference>
<dbReference type="Ensembl" id="ENSEEET00000063912.1">
    <property type="protein sequence ID" value="ENSEEEP00000055418.1"/>
    <property type="gene ID" value="ENSEEEG00000026515.1"/>
</dbReference>
<dbReference type="InterPro" id="IPR027417">
    <property type="entry name" value="P-loop_NTPase"/>
</dbReference>
<accession>A0AAY5EF39</accession>
<dbReference type="SMART" id="SM00060">
    <property type="entry name" value="FN3"/>
    <property type="match status" value="2"/>
</dbReference>
<keyword evidence="3" id="KW-0175">Coiled coil</keyword>
<dbReference type="GeneID" id="113568498"/>